<dbReference type="EMBL" id="GU474842">
    <property type="protein sequence ID" value="ADI16645.1"/>
    <property type="molecule type" value="Genomic_DNA"/>
</dbReference>
<proteinExistence type="predicted"/>
<feature type="compositionally biased region" description="Basic residues" evidence="1">
    <location>
        <begin position="53"/>
        <end position="65"/>
    </location>
</feature>
<name>E0XQF4_9DELT</name>
<feature type="region of interest" description="Disordered" evidence="1">
    <location>
        <begin position="1"/>
        <end position="24"/>
    </location>
</feature>
<protein>
    <submittedName>
        <fullName evidence="2">Uncharacterized protein</fullName>
    </submittedName>
</protein>
<evidence type="ECO:0000313" key="2">
    <source>
        <dbReference type="EMBL" id="ADI16645.1"/>
    </source>
</evidence>
<evidence type="ECO:0000256" key="1">
    <source>
        <dbReference type="SAM" id="MobiDB-lite"/>
    </source>
</evidence>
<accession>E0XQF4</accession>
<reference evidence="2" key="1">
    <citation type="journal article" date="2011" name="Environ. Microbiol.">
        <title>Time-series analyses of Monterey Bay coastal microbial picoplankton using a 'genome proxy' microarray.</title>
        <authorList>
            <person name="Rich V.I."/>
            <person name="Pham V.D."/>
            <person name="Eppley J."/>
            <person name="Shi Y."/>
            <person name="DeLong E.F."/>
        </authorList>
    </citation>
    <scope>NUCLEOTIDE SEQUENCE</scope>
</reference>
<dbReference type="AlphaFoldDB" id="E0XQF4"/>
<organism evidence="2">
    <name type="scientific">uncultured delta proteobacterium HF0010_01J10</name>
    <dbReference type="NCBI Taxonomy" id="710820"/>
    <lineage>
        <taxon>Bacteria</taxon>
        <taxon>Deltaproteobacteria</taxon>
        <taxon>environmental samples</taxon>
    </lineage>
</organism>
<sequence>MGRQTLQPWGPPRSAVKIKTRSGTSTIRPLAAARPRTLHRWAGRQAAGVRWASSRHARPRRPHRR</sequence>
<feature type="region of interest" description="Disordered" evidence="1">
    <location>
        <begin position="41"/>
        <end position="65"/>
    </location>
</feature>